<evidence type="ECO:0000256" key="6">
    <source>
        <dbReference type="RuleBase" id="RU363032"/>
    </source>
</evidence>
<dbReference type="InterPro" id="IPR000515">
    <property type="entry name" value="MetI-like"/>
</dbReference>
<dbReference type="EMBL" id="CP146203">
    <property type="protein sequence ID" value="XBH22620.1"/>
    <property type="molecule type" value="Genomic_DNA"/>
</dbReference>
<dbReference type="PROSITE" id="PS50928">
    <property type="entry name" value="ABC_TM1"/>
    <property type="match status" value="1"/>
</dbReference>
<reference evidence="8" key="1">
    <citation type="submission" date="2024-02" db="EMBL/GenBank/DDBJ databases">
        <title>Tomenella chthoni gen. nov. sp. nov., a member of the family Jonesiaceae isolated from bat guano.</title>
        <authorList>
            <person name="Miller S.L."/>
            <person name="King J."/>
            <person name="Sankaranarayanan K."/>
            <person name="Lawson P.A."/>
        </authorList>
    </citation>
    <scope>NUCLEOTIDE SEQUENCE</scope>
    <source>
        <strain evidence="8">BS-20</strain>
    </source>
</reference>
<evidence type="ECO:0000256" key="4">
    <source>
        <dbReference type="ARBA" id="ARBA00022989"/>
    </source>
</evidence>
<dbReference type="Gene3D" id="1.10.3720.10">
    <property type="entry name" value="MetI-like"/>
    <property type="match status" value="1"/>
</dbReference>
<feature type="transmembrane region" description="Helical" evidence="6">
    <location>
        <begin position="145"/>
        <end position="168"/>
    </location>
</feature>
<organism evidence="8">
    <name type="scientific">Jonesiaceae bacterium BS-20</name>
    <dbReference type="NCBI Taxonomy" id="3120821"/>
    <lineage>
        <taxon>Bacteria</taxon>
        <taxon>Bacillati</taxon>
        <taxon>Actinomycetota</taxon>
        <taxon>Actinomycetes</taxon>
        <taxon>Micrococcales</taxon>
        <taxon>Jonesiaceae</taxon>
    </lineage>
</organism>
<dbReference type="GO" id="GO:0005886">
    <property type="term" value="C:plasma membrane"/>
    <property type="evidence" value="ECO:0007669"/>
    <property type="project" value="UniProtKB-SubCell"/>
</dbReference>
<feature type="transmembrane region" description="Helical" evidence="6">
    <location>
        <begin position="62"/>
        <end position="87"/>
    </location>
</feature>
<keyword evidence="5 6" id="KW-0472">Membrane</keyword>
<keyword evidence="3 6" id="KW-0812">Transmembrane</keyword>
<dbReference type="PANTHER" id="PTHR30177">
    <property type="entry name" value="GLYCINE BETAINE/L-PROLINE TRANSPORT SYSTEM PERMEASE PROTEIN PROW"/>
    <property type="match status" value="1"/>
</dbReference>
<sequence length="236" mass="24332">MNLFLDAFAWLFDSANFSGSTGIAYRLGEHLLITVFVVALSACIALPVGIMVGHTGRGRTAVVMIAGAARAIPTLGLLTLLGLMLGIGLKAPILALVVLAIPSLLAGAYAGVESVPPMTVDSARAVGMNRWQVITRVELPLGAPVIVGGIRAATLQVVATATLAAYTADFGLGRYIFAGLKTGDYPQMLGGALLVTALALVLELLLALAQRTAHRLATPTITAENEPSVTTMNGKS</sequence>
<dbReference type="GO" id="GO:0031460">
    <property type="term" value="P:glycine betaine transport"/>
    <property type="evidence" value="ECO:0007669"/>
    <property type="project" value="TreeGrafter"/>
</dbReference>
<name>A0AAU7DZB8_9MICO</name>
<dbReference type="AlphaFoldDB" id="A0AAU7DZB8"/>
<proteinExistence type="inferred from homology"/>
<dbReference type="CDD" id="cd06261">
    <property type="entry name" value="TM_PBP2"/>
    <property type="match status" value="1"/>
</dbReference>
<evidence type="ECO:0000256" key="2">
    <source>
        <dbReference type="ARBA" id="ARBA00022448"/>
    </source>
</evidence>
<comment type="subcellular location">
    <subcellularLocation>
        <location evidence="6">Cell membrane</location>
        <topology evidence="6">Multi-pass membrane protein</topology>
    </subcellularLocation>
    <subcellularLocation>
        <location evidence="1">Membrane</location>
        <topology evidence="1">Multi-pass membrane protein</topology>
    </subcellularLocation>
</comment>
<dbReference type="PANTHER" id="PTHR30177:SF33">
    <property type="entry name" value="POSSIBLE OSMOPROTECTANT (GLYCINE BETAINE_CARNITINE_CHOLINE_L-PROLINE) TRANSPORT INTEGRAL MEMBRANE PROTEIN ABC TRANSPORTER PROZ"/>
    <property type="match status" value="1"/>
</dbReference>
<protein>
    <submittedName>
        <fullName evidence="8">ABC transporter permease subunit</fullName>
    </submittedName>
</protein>
<evidence type="ECO:0000256" key="3">
    <source>
        <dbReference type="ARBA" id="ARBA00022692"/>
    </source>
</evidence>
<evidence type="ECO:0000256" key="1">
    <source>
        <dbReference type="ARBA" id="ARBA00004141"/>
    </source>
</evidence>
<feature type="transmembrane region" description="Helical" evidence="6">
    <location>
        <begin position="188"/>
        <end position="209"/>
    </location>
</feature>
<evidence type="ECO:0000313" key="8">
    <source>
        <dbReference type="EMBL" id="XBH22620.1"/>
    </source>
</evidence>
<dbReference type="InterPro" id="IPR051204">
    <property type="entry name" value="ABC_transp_perm/SBD"/>
</dbReference>
<evidence type="ECO:0000259" key="7">
    <source>
        <dbReference type="PROSITE" id="PS50928"/>
    </source>
</evidence>
<gene>
    <name evidence="8" type="ORF">V5R04_05215</name>
</gene>
<dbReference type="GO" id="GO:0055085">
    <property type="term" value="P:transmembrane transport"/>
    <property type="evidence" value="ECO:0007669"/>
    <property type="project" value="InterPro"/>
</dbReference>
<feature type="transmembrane region" description="Helical" evidence="6">
    <location>
        <begin position="30"/>
        <end position="50"/>
    </location>
</feature>
<feature type="transmembrane region" description="Helical" evidence="6">
    <location>
        <begin position="93"/>
        <end position="112"/>
    </location>
</feature>
<keyword evidence="4 6" id="KW-1133">Transmembrane helix</keyword>
<accession>A0AAU7DZB8</accession>
<feature type="domain" description="ABC transmembrane type-1" evidence="7">
    <location>
        <begin position="27"/>
        <end position="206"/>
    </location>
</feature>
<evidence type="ECO:0000256" key="5">
    <source>
        <dbReference type="ARBA" id="ARBA00023136"/>
    </source>
</evidence>
<dbReference type="InterPro" id="IPR035906">
    <property type="entry name" value="MetI-like_sf"/>
</dbReference>
<dbReference type="Pfam" id="PF00528">
    <property type="entry name" value="BPD_transp_1"/>
    <property type="match status" value="1"/>
</dbReference>
<comment type="similarity">
    <text evidence="6">Belongs to the binding-protein-dependent transport system permease family.</text>
</comment>
<dbReference type="SUPFAM" id="SSF161098">
    <property type="entry name" value="MetI-like"/>
    <property type="match status" value="1"/>
</dbReference>
<keyword evidence="2 6" id="KW-0813">Transport</keyword>